<dbReference type="InterPro" id="IPR003783">
    <property type="entry name" value="Regulatory_RecX"/>
</dbReference>
<dbReference type="InterPro" id="IPR053925">
    <property type="entry name" value="RecX_HTH_3rd"/>
</dbReference>
<evidence type="ECO:0000313" key="8">
    <source>
        <dbReference type="EMBL" id="MDN3204284.1"/>
    </source>
</evidence>
<dbReference type="Gene3D" id="1.10.10.10">
    <property type="entry name" value="Winged helix-like DNA-binding domain superfamily/Winged helix DNA-binding domain"/>
    <property type="match status" value="2"/>
</dbReference>
<evidence type="ECO:0000256" key="4">
    <source>
        <dbReference type="ARBA" id="ARBA00022490"/>
    </source>
</evidence>
<reference evidence="8" key="1">
    <citation type="submission" date="2023-06" db="EMBL/GenBank/DDBJ databases">
        <title>Robiginitalea aurantiacus sp. nov. and Algoriphagus sediminis sp. nov., isolated from coastal sediment.</title>
        <authorList>
            <person name="Zhou Z.Y."/>
            <person name="An J."/>
            <person name="Jia Y.W."/>
            <person name="Du Z.J."/>
        </authorList>
    </citation>
    <scope>NUCLEOTIDE SEQUENCE</scope>
    <source>
        <strain evidence="8">C2-7</strain>
    </source>
</reference>
<feature type="domain" description="RecX third three-helical" evidence="7">
    <location>
        <begin position="115"/>
        <end position="160"/>
    </location>
</feature>
<dbReference type="PANTHER" id="PTHR33602:SF1">
    <property type="entry name" value="REGULATORY PROTEIN RECX FAMILY PROTEIN"/>
    <property type="match status" value="1"/>
</dbReference>
<dbReference type="Proteomes" id="UP001171916">
    <property type="component" value="Unassembled WGS sequence"/>
</dbReference>
<dbReference type="InterPro" id="IPR036388">
    <property type="entry name" value="WH-like_DNA-bd_sf"/>
</dbReference>
<protein>
    <recommendedName>
        <fullName evidence="3 5">Regulatory protein RecX</fullName>
    </recommendedName>
</protein>
<name>A0ABT7YDL8_9BACT</name>
<organism evidence="8 9">
    <name type="scientific">Algoriphagus sediminis</name>
    <dbReference type="NCBI Taxonomy" id="3057113"/>
    <lineage>
        <taxon>Bacteria</taxon>
        <taxon>Pseudomonadati</taxon>
        <taxon>Bacteroidota</taxon>
        <taxon>Cytophagia</taxon>
        <taxon>Cytophagales</taxon>
        <taxon>Cyclobacteriaceae</taxon>
        <taxon>Algoriphagus</taxon>
    </lineage>
</organism>
<evidence type="ECO:0000313" key="9">
    <source>
        <dbReference type="Proteomes" id="UP001171916"/>
    </source>
</evidence>
<evidence type="ECO:0000259" key="7">
    <source>
        <dbReference type="Pfam" id="PF21981"/>
    </source>
</evidence>
<evidence type="ECO:0000259" key="6">
    <source>
        <dbReference type="Pfam" id="PF02631"/>
    </source>
</evidence>
<comment type="subcellular location">
    <subcellularLocation>
        <location evidence="1 5">Cytoplasm</location>
    </subcellularLocation>
</comment>
<dbReference type="PANTHER" id="PTHR33602">
    <property type="entry name" value="REGULATORY PROTEIN RECX FAMILY PROTEIN"/>
    <property type="match status" value="1"/>
</dbReference>
<dbReference type="EMBL" id="JAUEPH010000003">
    <property type="protein sequence ID" value="MDN3204284.1"/>
    <property type="molecule type" value="Genomic_DNA"/>
</dbReference>
<sequence>MWRKNYSGEARKNSWEPEEVKEKMMAYCAYQERCIWDAKRKMFEKQVSEDVQEEVIGYLLDEKFIDEERFAKAFCRGKFNMKKWGRKRLSMELKMRKIPEELIRKGLSEIDPYAYYDTLLFELEKRWAREKEGDLRKKKYKVTQYLMSRGYEYDLIKEAIEDFSEK</sequence>
<evidence type="ECO:0000256" key="1">
    <source>
        <dbReference type="ARBA" id="ARBA00004496"/>
    </source>
</evidence>
<keyword evidence="9" id="KW-1185">Reference proteome</keyword>
<evidence type="ECO:0000256" key="3">
    <source>
        <dbReference type="ARBA" id="ARBA00018111"/>
    </source>
</evidence>
<dbReference type="HAMAP" id="MF_01114">
    <property type="entry name" value="RecX"/>
    <property type="match status" value="1"/>
</dbReference>
<feature type="domain" description="RecX second three-helical" evidence="6">
    <location>
        <begin position="66"/>
        <end position="107"/>
    </location>
</feature>
<accession>A0ABT7YDL8</accession>
<comment type="similarity">
    <text evidence="2 5">Belongs to the RecX family.</text>
</comment>
<comment type="function">
    <text evidence="5">Modulates RecA activity.</text>
</comment>
<evidence type="ECO:0000256" key="2">
    <source>
        <dbReference type="ARBA" id="ARBA00009695"/>
    </source>
</evidence>
<proteinExistence type="inferred from homology"/>
<dbReference type="InterPro" id="IPR053924">
    <property type="entry name" value="RecX_HTH_2nd"/>
</dbReference>
<keyword evidence="4 5" id="KW-0963">Cytoplasm</keyword>
<dbReference type="Pfam" id="PF02631">
    <property type="entry name" value="RecX_HTH2"/>
    <property type="match status" value="1"/>
</dbReference>
<comment type="caution">
    <text evidence="8">The sequence shown here is derived from an EMBL/GenBank/DDBJ whole genome shotgun (WGS) entry which is preliminary data.</text>
</comment>
<gene>
    <name evidence="5" type="primary">recX</name>
    <name evidence="8" type="ORF">QVH07_08990</name>
</gene>
<dbReference type="Pfam" id="PF21981">
    <property type="entry name" value="RecX_HTH3"/>
    <property type="match status" value="1"/>
</dbReference>
<dbReference type="RefSeq" id="WP_289999835.1">
    <property type="nucleotide sequence ID" value="NZ_JAUEPH010000003.1"/>
</dbReference>
<evidence type="ECO:0000256" key="5">
    <source>
        <dbReference type="HAMAP-Rule" id="MF_01114"/>
    </source>
</evidence>